<dbReference type="AlphaFoldDB" id="A0A4U8Z312"/>
<reference evidence="2 3" key="1">
    <citation type="submission" date="2019-03" db="EMBL/GenBank/DDBJ databases">
        <authorList>
            <person name="Kox A.R. M."/>
        </authorList>
    </citation>
    <scope>NUCLEOTIDE SEQUENCE [LARGE SCALE GENOMIC DNA]</scope>
    <source>
        <strain evidence="2">MTUNDRAET4 annotated genome</strain>
    </source>
</reference>
<organism evidence="2 3">
    <name type="scientific">Methylocella tundrae</name>
    <dbReference type="NCBI Taxonomy" id="227605"/>
    <lineage>
        <taxon>Bacteria</taxon>
        <taxon>Pseudomonadati</taxon>
        <taxon>Pseudomonadota</taxon>
        <taxon>Alphaproteobacteria</taxon>
        <taxon>Hyphomicrobiales</taxon>
        <taxon>Beijerinckiaceae</taxon>
        <taxon>Methylocella</taxon>
    </lineage>
</organism>
<evidence type="ECO:0000256" key="1">
    <source>
        <dbReference type="SAM" id="Phobius"/>
    </source>
</evidence>
<dbReference type="KEGG" id="mtun:MTUNDRAET4_2831"/>
<keyword evidence="1" id="KW-0472">Membrane</keyword>
<dbReference type="EMBL" id="LR536450">
    <property type="protein sequence ID" value="VFU09718.1"/>
    <property type="molecule type" value="Genomic_DNA"/>
</dbReference>
<dbReference type="Proteomes" id="UP000294360">
    <property type="component" value="Chromosome"/>
</dbReference>
<dbReference type="RefSeq" id="WP_197731986.1">
    <property type="nucleotide sequence ID" value="NZ_CP139089.1"/>
</dbReference>
<evidence type="ECO:0000313" key="3">
    <source>
        <dbReference type="Proteomes" id="UP000294360"/>
    </source>
</evidence>
<proteinExistence type="predicted"/>
<name>A0A4U8Z312_METTU</name>
<accession>A0A4U8Z312</accession>
<feature type="transmembrane region" description="Helical" evidence="1">
    <location>
        <begin position="12"/>
        <end position="32"/>
    </location>
</feature>
<evidence type="ECO:0000313" key="2">
    <source>
        <dbReference type="EMBL" id="VFU09718.1"/>
    </source>
</evidence>
<gene>
    <name evidence="2" type="ORF">MTUNDRAET4_2831</name>
</gene>
<feature type="transmembrane region" description="Helical" evidence="1">
    <location>
        <begin position="85"/>
        <end position="106"/>
    </location>
</feature>
<keyword evidence="1" id="KW-0812">Transmembrane</keyword>
<sequence length="130" mass="14263">MAYEPPKQSTAGQIFDALLMMALVIVTLYAPLLLKLAGGGTTTQELDASSWRTLGQNAVMSQQWEKLGFTPATAAPIIAVRFDYVINWGTLALSFAVIIAYFVVLIKISDRQYKDVIAEHFGPAQKINKV</sequence>
<protein>
    <submittedName>
        <fullName evidence="2">Uncharacterized protein</fullName>
    </submittedName>
</protein>
<keyword evidence="1" id="KW-1133">Transmembrane helix</keyword>